<dbReference type="AlphaFoldDB" id="A0A4R6KD89"/>
<comment type="caution">
    <text evidence="1">The sequence shown here is derived from an EMBL/GenBank/DDBJ whole genome shotgun (WGS) entry which is preliminary data.</text>
</comment>
<name>A0A4R6KD89_9ACTN</name>
<dbReference type="RefSeq" id="WP_133801196.1">
    <property type="nucleotide sequence ID" value="NZ_SNWQ01000008.1"/>
</dbReference>
<evidence type="ECO:0000313" key="1">
    <source>
        <dbReference type="EMBL" id="TDO47746.1"/>
    </source>
</evidence>
<evidence type="ECO:0000313" key="2">
    <source>
        <dbReference type="Proteomes" id="UP000295388"/>
    </source>
</evidence>
<organism evidence="1 2">
    <name type="scientific">Kribbella caucasensis</name>
    <dbReference type="NCBI Taxonomy" id="2512215"/>
    <lineage>
        <taxon>Bacteria</taxon>
        <taxon>Bacillati</taxon>
        <taxon>Actinomycetota</taxon>
        <taxon>Actinomycetes</taxon>
        <taxon>Propionibacteriales</taxon>
        <taxon>Kribbellaceae</taxon>
        <taxon>Kribbella</taxon>
    </lineage>
</organism>
<accession>A0A4R6KD89</accession>
<protein>
    <submittedName>
        <fullName evidence="1">Uncharacterized protein</fullName>
    </submittedName>
</protein>
<dbReference type="Proteomes" id="UP000295388">
    <property type="component" value="Unassembled WGS sequence"/>
</dbReference>
<reference evidence="1 2" key="1">
    <citation type="submission" date="2019-03" db="EMBL/GenBank/DDBJ databases">
        <title>Genomic Encyclopedia of Type Strains, Phase III (KMG-III): the genomes of soil and plant-associated and newly described type strains.</title>
        <authorList>
            <person name="Whitman W."/>
        </authorList>
    </citation>
    <scope>NUCLEOTIDE SEQUENCE [LARGE SCALE GENOMIC DNA]</scope>
    <source>
        <strain evidence="1 2">VKM Ac-2527</strain>
    </source>
</reference>
<sequence>MAYLMLYGSGWTQRWRIAEGMERQIGEAITQVGKNETTQLSVLDPTSDTPATLVVAWAQVAAAVILDSGHGPAHDEATGQYA</sequence>
<dbReference type="OrthoDB" id="3787411at2"/>
<gene>
    <name evidence="1" type="ORF">EV643_10852</name>
</gene>
<keyword evidence="2" id="KW-1185">Reference proteome</keyword>
<proteinExistence type="predicted"/>
<dbReference type="EMBL" id="SNWQ01000008">
    <property type="protein sequence ID" value="TDO47746.1"/>
    <property type="molecule type" value="Genomic_DNA"/>
</dbReference>